<dbReference type="InterPro" id="IPR025996">
    <property type="entry name" value="MT1864/Rv1816-like_C"/>
</dbReference>
<dbReference type="Pfam" id="PF13305">
    <property type="entry name" value="TetR_C_33"/>
    <property type="match status" value="1"/>
</dbReference>
<dbReference type="Gene3D" id="1.10.357.10">
    <property type="entry name" value="Tetracycline Repressor, domain 2"/>
    <property type="match status" value="1"/>
</dbReference>
<name>A0ABW4XG81_9ACTN</name>
<evidence type="ECO:0000259" key="5">
    <source>
        <dbReference type="PROSITE" id="PS50977"/>
    </source>
</evidence>
<dbReference type="Pfam" id="PF00440">
    <property type="entry name" value="TetR_N"/>
    <property type="match status" value="1"/>
</dbReference>
<keyword evidence="1" id="KW-0805">Transcription regulation</keyword>
<dbReference type="PROSITE" id="PS50977">
    <property type="entry name" value="HTH_TETR_2"/>
    <property type="match status" value="1"/>
</dbReference>
<dbReference type="InterPro" id="IPR009057">
    <property type="entry name" value="Homeodomain-like_sf"/>
</dbReference>
<dbReference type="SUPFAM" id="SSF46689">
    <property type="entry name" value="Homeodomain-like"/>
    <property type="match status" value="1"/>
</dbReference>
<keyword evidence="2 4" id="KW-0238">DNA-binding</keyword>
<dbReference type="InterPro" id="IPR036271">
    <property type="entry name" value="Tet_transcr_reg_TetR-rel_C_sf"/>
</dbReference>
<feature type="DNA-binding region" description="H-T-H motif" evidence="4">
    <location>
        <begin position="40"/>
        <end position="59"/>
    </location>
</feature>
<dbReference type="PANTHER" id="PTHR30055:SF243">
    <property type="entry name" value="HTH-TYPE TRANSCRIPTIONAL REGULATOR RV1816"/>
    <property type="match status" value="1"/>
</dbReference>
<evidence type="ECO:0000256" key="2">
    <source>
        <dbReference type="ARBA" id="ARBA00023125"/>
    </source>
</evidence>
<dbReference type="RefSeq" id="WP_376880443.1">
    <property type="nucleotide sequence ID" value="NZ_JBHUHP010000030.1"/>
</dbReference>
<evidence type="ECO:0000256" key="1">
    <source>
        <dbReference type="ARBA" id="ARBA00023015"/>
    </source>
</evidence>
<accession>A0ABW4XG81</accession>
<dbReference type="EMBL" id="JBHUHP010000030">
    <property type="protein sequence ID" value="MFD2094052.1"/>
    <property type="molecule type" value="Genomic_DNA"/>
</dbReference>
<dbReference type="Proteomes" id="UP001597402">
    <property type="component" value="Unassembled WGS sequence"/>
</dbReference>
<organism evidence="6 7">
    <name type="scientific">Blastococcus deserti</name>
    <dbReference type="NCBI Taxonomy" id="2259033"/>
    <lineage>
        <taxon>Bacteria</taxon>
        <taxon>Bacillati</taxon>
        <taxon>Actinomycetota</taxon>
        <taxon>Actinomycetes</taxon>
        <taxon>Geodermatophilales</taxon>
        <taxon>Geodermatophilaceae</taxon>
        <taxon>Blastococcus</taxon>
    </lineage>
</organism>
<dbReference type="SUPFAM" id="SSF48498">
    <property type="entry name" value="Tetracyclin repressor-like, C-terminal domain"/>
    <property type="match status" value="1"/>
</dbReference>
<keyword evidence="3" id="KW-0804">Transcription</keyword>
<sequence length="252" mass="27916">MSELPAGPLSRRDRARADTVREIKATARRVLVEQGVDGLALRAVAREMGMTAPGLYRYFASREDLVEHVVADLYDELTDTLEEVRDAADPATPGFQLLSVSRAFRRWATTHHAEFGLLFGSAGERVLDPASMHGDGERPQQVASRRFGGVFAALVARIYLEQGFPVPADDELDPQLQVQLRNWCTKLPVALPLGVMSVFLSCWIRLYGMVCMEVFGHLRFALDDAEPMFEAELRALGEVLGVADEYRPPQGG</sequence>
<proteinExistence type="predicted"/>
<dbReference type="InterPro" id="IPR050109">
    <property type="entry name" value="HTH-type_TetR-like_transc_reg"/>
</dbReference>
<dbReference type="InterPro" id="IPR001647">
    <property type="entry name" value="HTH_TetR"/>
</dbReference>
<comment type="caution">
    <text evidence="6">The sequence shown here is derived from an EMBL/GenBank/DDBJ whole genome shotgun (WGS) entry which is preliminary data.</text>
</comment>
<reference evidence="7" key="1">
    <citation type="journal article" date="2019" name="Int. J. Syst. Evol. Microbiol.">
        <title>The Global Catalogue of Microorganisms (GCM) 10K type strain sequencing project: providing services to taxonomists for standard genome sequencing and annotation.</title>
        <authorList>
            <consortium name="The Broad Institute Genomics Platform"/>
            <consortium name="The Broad Institute Genome Sequencing Center for Infectious Disease"/>
            <person name="Wu L."/>
            <person name="Ma J."/>
        </authorList>
    </citation>
    <scope>NUCLEOTIDE SEQUENCE [LARGE SCALE GENOMIC DNA]</scope>
    <source>
        <strain evidence="7">JCM 3338</strain>
    </source>
</reference>
<evidence type="ECO:0000313" key="6">
    <source>
        <dbReference type="EMBL" id="MFD2094052.1"/>
    </source>
</evidence>
<evidence type="ECO:0000313" key="7">
    <source>
        <dbReference type="Proteomes" id="UP001597402"/>
    </source>
</evidence>
<protein>
    <submittedName>
        <fullName evidence="6">TetR/AcrR family transcriptional regulator</fullName>
    </submittedName>
</protein>
<feature type="domain" description="HTH tetR-type" evidence="5">
    <location>
        <begin position="17"/>
        <end position="77"/>
    </location>
</feature>
<gene>
    <name evidence="6" type="ORF">ACFSHS_21000</name>
</gene>
<evidence type="ECO:0000256" key="3">
    <source>
        <dbReference type="ARBA" id="ARBA00023163"/>
    </source>
</evidence>
<evidence type="ECO:0000256" key="4">
    <source>
        <dbReference type="PROSITE-ProRule" id="PRU00335"/>
    </source>
</evidence>
<dbReference type="PANTHER" id="PTHR30055">
    <property type="entry name" value="HTH-TYPE TRANSCRIPTIONAL REGULATOR RUTR"/>
    <property type="match status" value="1"/>
</dbReference>
<dbReference type="PRINTS" id="PR00455">
    <property type="entry name" value="HTHTETR"/>
</dbReference>
<keyword evidence="7" id="KW-1185">Reference proteome</keyword>